<dbReference type="PROSITE" id="PS50920">
    <property type="entry name" value="SOLCAR"/>
    <property type="match status" value="3"/>
</dbReference>
<comment type="function">
    <text evidence="1">Mitochondrial transporter that mediates uptake of thiamine pyrophosphate (ThPP) into mitochondria.</text>
</comment>
<accession>A0AAN6FEH5</accession>
<comment type="similarity">
    <text evidence="12">Belongs to the mitochondrial carrier (TC 2.A.29) family.</text>
</comment>
<keyword evidence="5 11" id="KW-0812">Transmembrane</keyword>
<dbReference type="GO" id="GO:0005743">
    <property type="term" value="C:mitochondrial inner membrane"/>
    <property type="evidence" value="ECO:0007669"/>
    <property type="project" value="UniProtKB-SubCell"/>
</dbReference>
<evidence type="ECO:0000256" key="9">
    <source>
        <dbReference type="ARBA" id="ARBA00023128"/>
    </source>
</evidence>
<dbReference type="PRINTS" id="PR00926">
    <property type="entry name" value="MITOCARRIER"/>
</dbReference>
<evidence type="ECO:0000256" key="6">
    <source>
        <dbReference type="ARBA" id="ARBA00022737"/>
    </source>
</evidence>
<evidence type="ECO:0000256" key="8">
    <source>
        <dbReference type="ARBA" id="ARBA00022989"/>
    </source>
</evidence>
<evidence type="ECO:0000256" key="3">
    <source>
        <dbReference type="ARBA" id="ARBA00021935"/>
    </source>
</evidence>
<dbReference type="PANTHER" id="PTHR24089">
    <property type="entry name" value="SOLUTE CARRIER FAMILY 25"/>
    <property type="match status" value="1"/>
</dbReference>
<dbReference type="InterPro" id="IPR018108">
    <property type="entry name" value="MCP_transmembrane"/>
</dbReference>
<dbReference type="GO" id="GO:0055085">
    <property type="term" value="P:transmembrane transport"/>
    <property type="evidence" value="ECO:0007669"/>
    <property type="project" value="InterPro"/>
</dbReference>
<comment type="subcellular location">
    <subcellularLocation>
        <location evidence="2">Mitochondrion inner membrane</location>
        <topology evidence="2">Multi-pass membrane protein</topology>
    </subcellularLocation>
</comment>
<dbReference type="Gene3D" id="1.50.40.10">
    <property type="entry name" value="Mitochondrial carrier domain"/>
    <property type="match status" value="1"/>
</dbReference>
<keyword evidence="8" id="KW-1133">Transmembrane helix</keyword>
<dbReference type="Proteomes" id="UP001168146">
    <property type="component" value="Unassembled WGS sequence"/>
</dbReference>
<evidence type="ECO:0000256" key="12">
    <source>
        <dbReference type="RuleBase" id="RU000488"/>
    </source>
</evidence>
<dbReference type="EMBL" id="JASUXU010000060">
    <property type="protein sequence ID" value="KAK0313329.1"/>
    <property type="molecule type" value="Genomic_DNA"/>
</dbReference>
<evidence type="ECO:0000256" key="2">
    <source>
        <dbReference type="ARBA" id="ARBA00004448"/>
    </source>
</evidence>
<gene>
    <name evidence="13" type="primary">TPC1_1</name>
    <name evidence="13" type="ORF">LTR82_013563</name>
</gene>
<evidence type="ECO:0000256" key="4">
    <source>
        <dbReference type="ARBA" id="ARBA00022448"/>
    </source>
</evidence>
<keyword evidence="6" id="KW-0677">Repeat</keyword>
<dbReference type="SUPFAM" id="SSF103506">
    <property type="entry name" value="Mitochondrial carrier"/>
    <property type="match status" value="1"/>
</dbReference>
<dbReference type="InterPro" id="IPR023395">
    <property type="entry name" value="MCP_dom_sf"/>
</dbReference>
<evidence type="ECO:0000256" key="1">
    <source>
        <dbReference type="ARBA" id="ARBA00002238"/>
    </source>
</evidence>
<keyword evidence="7" id="KW-0999">Mitochondrion inner membrane</keyword>
<protein>
    <recommendedName>
        <fullName evidence="3">Mitochondrial thiamine pyrophosphate carrier 1</fullName>
    </recommendedName>
</protein>
<keyword evidence="4 12" id="KW-0813">Transport</keyword>
<evidence type="ECO:0000313" key="13">
    <source>
        <dbReference type="EMBL" id="KAK0313329.1"/>
    </source>
</evidence>
<evidence type="ECO:0000256" key="10">
    <source>
        <dbReference type="ARBA" id="ARBA00023136"/>
    </source>
</evidence>
<keyword evidence="10 11" id="KW-0472">Membrane</keyword>
<feature type="repeat" description="Solcar" evidence="11">
    <location>
        <begin position="214"/>
        <end position="310"/>
    </location>
</feature>
<feature type="repeat" description="Solcar" evidence="11">
    <location>
        <begin position="12"/>
        <end position="108"/>
    </location>
</feature>
<organism evidence="13 14">
    <name type="scientific">Friedmanniomyces endolithicus</name>
    <dbReference type="NCBI Taxonomy" id="329885"/>
    <lineage>
        <taxon>Eukaryota</taxon>
        <taxon>Fungi</taxon>
        <taxon>Dikarya</taxon>
        <taxon>Ascomycota</taxon>
        <taxon>Pezizomycotina</taxon>
        <taxon>Dothideomycetes</taxon>
        <taxon>Dothideomycetidae</taxon>
        <taxon>Mycosphaerellales</taxon>
        <taxon>Teratosphaeriaceae</taxon>
        <taxon>Friedmanniomyces</taxon>
    </lineage>
</organism>
<dbReference type="InterPro" id="IPR002067">
    <property type="entry name" value="MCP"/>
</dbReference>
<evidence type="ECO:0000256" key="11">
    <source>
        <dbReference type="PROSITE-ProRule" id="PRU00282"/>
    </source>
</evidence>
<dbReference type="Pfam" id="PF00153">
    <property type="entry name" value="Mito_carr"/>
    <property type="match status" value="3"/>
</dbReference>
<evidence type="ECO:0000256" key="5">
    <source>
        <dbReference type="ARBA" id="ARBA00022692"/>
    </source>
</evidence>
<sequence>MSPAASPLRDEGTRSQVVLAGAIAGLVSRFCIAPLDVVKIRRQLQYHSLADPLSTPLSRTSGGVLYLARNILRHEGITGFWKGNVPAEGLYLSYGATQFLAYRSANQALDLVEQRGNVKIPGVAKSFLAGATAGTVATTVTYPLDLLRTRFAAQGTERVYTGLIASIRDISRHEGPAGFFRGLPAGIAQIVPNMGLFFAFYESFKPLAADIHLPFGSGDALAGITSSILSKSAVFPLDTVRKRLQVQGPTRGKYFGSAKMPAYRGVMDTIRAIVQKEGWRGLYRGLGVSLVKAAPASAVTMWTYERALSVIQGASQQSDAGHGIGGS</sequence>
<name>A0AAN6FEH5_9PEZI</name>
<evidence type="ECO:0000256" key="7">
    <source>
        <dbReference type="ARBA" id="ARBA00022792"/>
    </source>
</evidence>
<reference evidence="13" key="1">
    <citation type="submission" date="2021-12" db="EMBL/GenBank/DDBJ databases">
        <title>Black yeast isolated from Biological Soil Crust.</title>
        <authorList>
            <person name="Kurbessoian T."/>
        </authorList>
    </citation>
    <scope>NUCLEOTIDE SEQUENCE</scope>
    <source>
        <strain evidence="13">CCFEE 5208</strain>
    </source>
</reference>
<dbReference type="AlphaFoldDB" id="A0AAN6FEH5"/>
<evidence type="ECO:0000313" key="14">
    <source>
        <dbReference type="Proteomes" id="UP001168146"/>
    </source>
</evidence>
<keyword evidence="9" id="KW-0496">Mitochondrion</keyword>
<comment type="caution">
    <text evidence="13">The sequence shown here is derived from an EMBL/GenBank/DDBJ whole genome shotgun (WGS) entry which is preliminary data.</text>
</comment>
<proteinExistence type="inferred from homology"/>
<feature type="repeat" description="Solcar" evidence="11">
    <location>
        <begin position="121"/>
        <end position="207"/>
    </location>
</feature>